<organism evidence="4">
    <name type="scientific">Naegleria gruberi</name>
    <name type="common">Amoeba</name>
    <dbReference type="NCBI Taxonomy" id="5762"/>
    <lineage>
        <taxon>Eukaryota</taxon>
        <taxon>Discoba</taxon>
        <taxon>Heterolobosea</taxon>
        <taxon>Tetramitia</taxon>
        <taxon>Eutetramitia</taxon>
        <taxon>Vahlkampfiidae</taxon>
        <taxon>Naegleria</taxon>
    </lineage>
</organism>
<dbReference type="VEuPathDB" id="AmoebaDB:NAEGRDRAFT_79871"/>
<dbReference type="Proteomes" id="UP000006671">
    <property type="component" value="Unassembled WGS sequence"/>
</dbReference>
<protein>
    <submittedName>
        <fullName evidence="3">Predicted protein</fullName>
    </submittedName>
</protein>
<dbReference type="OrthoDB" id="10335413at2759"/>
<gene>
    <name evidence="3" type="ORF">NAEGRDRAFT_79871</name>
</gene>
<sequence length="172" mass="19574">MTETPTNDALDTSLDGSNLQDEEFVTEDIVNEDITEVQNPSSPVIPLLDLNNTDVFRKDKLRTPSKRAVPFSVQSPSQELYAKYIRLEQDFKDLQKAFDLIDVLEKSKISDQKLLKKKIVALQDQVASLQDSITTTELNFKQKENNLKREKFALKKTLNQSMTRPNTASALQ</sequence>
<accession>D2VG94</accession>
<evidence type="ECO:0000256" key="2">
    <source>
        <dbReference type="SAM" id="MobiDB-lite"/>
    </source>
</evidence>
<dbReference type="KEGG" id="ngr:NAEGRDRAFT_79871"/>
<evidence type="ECO:0000256" key="1">
    <source>
        <dbReference type="SAM" id="Coils"/>
    </source>
</evidence>
<evidence type="ECO:0000313" key="3">
    <source>
        <dbReference type="EMBL" id="EFC44310.1"/>
    </source>
</evidence>
<dbReference type="AlphaFoldDB" id="D2VG94"/>
<proteinExistence type="predicted"/>
<dbReference type="EMBL" id="GG738869">
    <property type="protein sequence ID" value="EFC44310.1"/>
    <property type="molecule type" value="Genomic_DNA"/>
</dbReference>
<name>D2VG94_NAEGR</name>
<feature type="coiled-coil region" evidence="1">
    <location>
        <begin position="77"/>
        <end position="132"/>
    </location>
</feature>
<evidence type="ECO:0000313" key="4">
    <source>
        <dbReference type="Proteomes" id="UP000006671"/>
    </source>
</evidence>
<dbReference type="GeneID" id="8856776"/>
<dbReference type="RefSeq" id="XP_002677054.1">
    <property type="nucleotide sequence ID" value="XM_002677008.1"/>
</dbReference>
<dbReference type="InParanoid" id="D2VG94"/>
<keyword evidence="1" id="KW-0175">Coiled coil</keyword>
<reference evidence="3 4" key="1">
    <citation type="journal article" date="2010" name="Cell">
        <title>The genome of Naegleria gruberi illuminates early eukaryotic versatility.</title>
        <authorList>
            <person name="Fritz-Laylin L.K."/>
            <person name="Prochnik S.E."/>
            <person name="Ginger M.L."/>
            <person name="Dacks J.B."/>
            <person name="Carpenter M.L."/>
            <person name="Field M.C."/>
            <person name="Kuo A."/>
            <person name="Paredez A."/>
            <person name="Chapman J."/>
            <person name="Pham J."/>
            <person name="Shu S."/>
            <person name="Neupane R."/>
            <person name="Cipriano M."/>
            <person name="Mancuso J."/>
            <person name="Tu H."/>
            <person name="Salamov A."/>
            <person name="Lindquist E."/>
            <person name="Shapiro H."/>
            <person name="Lucas S."/>
            <person name="Grigoriev I.V."/>
            <person name="Cande W.Z."/>
            <person name="Fulton C."/>
            <person name="Rokhsar D.S."/>
            <person name="Dawson S.C."/>
        </authorList>
    </citation>
    <scope>NUCLEOTIDE SEQUENCE [LARGE SCALE GENOMIC DNA]</scope>
    <source>
        <strain evidence="3 4">NEG-M</strain>
    </source>
</reference>
<keyword evidence="4" id="KW-1185">Reference proteome</keyword>
<feature type="region of interest" description="Disordered" evidence="2">
    <location>
        <begin position="1"/>
        <end position="22"/>
    </location>
</feature>
<feature type="compositionally biased region" description="Polar residues" evidence="2">
    <location>
        <begin position="1"/>
        <end position="19"/>
    </location>
</feature>